<dbReference type="InterPro" id="IPR020843">
    <property type="entry name" value="ER"/>
</dbReference>
<name>G2NTZ3_STRV4</name>
<dbReference type="SMART" id="SM00829">
    <property type="entry name" value="PKS_ER"/>
    <property type="match status" value="1"/>
</dbReference>
<organism evidence="3 4">
    <name type="scientific">Streptomyces violaceusniger (strain Tu 4113)</name>
    <dbReference type="NCBI Taxonomy" id="653045"/>
    <lineage>
        <taxon>Bacteria</taxon>
        <taxon>Bacillati</taxon>
        <taxon>Actinomycetota</taxon>
        <taxon>Actinomycetes</taxon>
        <taxon>Kitasatosporales</taxon>
        <taxon>Streptomycetaceae</taxon>
        <taxon>Streptomyces</taxon>
        <taxon>Streptomyces violaceusniger group</taxon>
    </lineage>
</organism>
<evidence type="ECO:0000313" key="3">
    <source>
        <dbReference type="EMBL" id="AEM83882.1"/>
    </source>
</evidence>
<dbReference type="KEGG" id="svl:Strvi_4230"/>
<dbReference type="InterPro" id="IPR013154">
    <property type="entry name" value="ADH-like_N"/>
</dbReference>
<dbReference type="Gene3D" id="3.40.50.720">
    <property type="entry name" value="NAD(P)-binding Rossmann-like Domain"/>
    <property type="match status" value="1"/>
</dbReference>
<dbReference type="PANTHER" id="PTHR44154">
    <property type="entry name" value="QUINONE OXIDOREDUCTASE"/>
    <property type="match status" value="1"/>
</dbReference>
<sequence>MTTVTNAYGFTAYGGPDVERFLDLPLPSPGPGELLIEVHAAGVNPVDWKVREGTHRSFLPLDLPAVFGREAAGVVVGLGPGVAGFAVGDAVFGSSARGCGGYATHAVLTADFTIPKPEGLSFTDAAALPVAAGTAYDSVRGLDMTAGETLLILGVGGGVGVAAAQLAASKGVSVVGTASRAKRDFVASLGATPVPYDSDDTADRLAAALPNGADAVLDLVGGDALDTVSALMSPGCRVLTVAGPDTAARFGARPLSRANRAETLGELAHRVQDGRLHPHVREIFPFAEAPSALRAVETGHPWGKVVLEIRTGPR</sequence>
<protein>
    <submittedName>
        <fullName evidence="3">Alcohol dehydrogenase zinc-binding domain protein</fullName>
    </submittedName>
</protein>
<proteinExistence type="predicted"/>
<feature type="domain" description="Enoyl reductase (ER)" evidence="2">
    <location>
        <begin position="14"/>
        <end position="307"/>
    </location>
</feature>
<dbReference type="Proteomes" id="UP000008703">
    <property type="component" value="Chromosome"/>
</dbReference>
<dbReference type="eggNOG" id="COG0604">
    <property type="taxonomic scope" value="Bacteria"/>
</dbReference>
<gene>
    <name evidence="3" type="ORF">Strvi_4230</name>
</gene>
<dbReference type="AlphaFoldDB" id="G2NTZ3"/>
<dbReference type="Gene3D" id="3.90.180.10">
    <property type="entry name" value="Medium-chain alcohol dehydrogenases, catalytic domain"/>
    <property type="match status" value="1"/>
</dbReference>
<dbReference type="SUPFAM" id="SSF50129">
    <property type="entry name" value="GroES-like"/>
    <property type="match status" value="1"/>
</dbReference>
<dbReference type="CDD" id="cd05289">
    <property type="entry name" value="MDR_like_2"/>
    <property type="match status" value="1"/>
</dbReference>
<dbReference type="EMBL" id="CP002994">
    <property type="protein sequence ID" value="AEM83882.1"/>
    <property type="molecule type" value="Genomic_DNA"/>
</dbReference>
<accession>G2NTZ3</accession>
<dbReference type="InterPro" id="IPR051603">
    <property type="entry name" value="Zinc-ADH_QOR/CCCR"/>
</dbReference>
<keyword evidence="1" id="KW-0521">NADP</keyword>
<dbReference type="Pfam" id="PF08240">
    <property type="entry name" value="ADH_N"/>
    <property type="match status" value="1"/>
</dbReference>
<dbReference type="GO" id="GO:0016491">
    <property type="term" value="F:oxidoreductase activity"/>
    <property type="evidence" value="ECO:0007669"/>
    <property type="project" value="InterPro"/>
</dbReference>
<evidence type="ECO:0000256" key="1">
    <source>
        <dbReference type="ARBA" id="ARBA00022857"/>
    </source>
</evidence>
<dbReference type="InterPro" id="IPR011032">
    <property type="entry name" value="GroES-like_sf"/>
</dbReference>
<dbReference type="PANTHER" id="PTHR44154:SF1">
    <property type="entry name" value="QUINONE OXIDOREDUCTASE"/>
    <property type="match status" value="1"/>
</dbReference>
<evidence type="ECO:0000259" key="2">
    <source>
        <dbReference type="SMART" id="SM00829"/>
    </source>
</evidence>
<evidence type="ECO:0000313" key="4">
    <source>
        <dbReference type="Proteomes" id="UP000008703"/>
    </source>
</evidence>
<dbReference type="SUPFAM" id="SSF51735">
    <property type="entry name" value="NAD(P)-binding Rossmann-fold domains"/>
    <property type="match status" value="1"/>
</dbReference>
<reference evidence="3" key="1">
    <citation type="submission" date="2011-08" db="EMBL/GenBank/DDBJ databases">
        <title>Complete sequence of chromosome of Streptomyces violaceusniger Tu 4113.</title>
        <authorList>
            <consortium name="US DOE Joint Genome Institute"/>
            <person name="Lucas S."/>
            <person name="Han J."/>
            <person name="Lapidus A."/>
            <person name="Cheng J.-F."/>
            <person name="Goodwin L."/>
            <person name="Pitluck S."/>
            <person name="Peters L."/>
            <person name="Ivanova N."/>
            <person name="Daligault H."/>
            <person name="Detter J.C."/>
            <person name="Han C."/>
            <person name="Tapia R."/>
            <person name="Land M."/>
            <person name="Hauser L."/>
            <person name="Kyrpides N."/>
            <person name="Ivanova N."/>
            <person name="Pagani I."/>
            <person name="Hagen A."/>
            <person name="Katz L."/>
            <person name="Fiedler H.-P."/>
            <person name="Keasling J."/>
            <person name="Fortman J."/>
            <person name="Woyke T."/>
        </authorList>
    </citation>
    <scope>NUCLEOTIDE SEQUENCE [LARGE SCALE GENOMIC DNA]</scope>
    <source>
        <strain evidence="3">Tu 4113</strain>
    </source>
</reference>
<dbReference type="Pfam" id="PF13602">
    <property type="entry name" value="ADH_zinc_N_2"/>
    <property type="match status" value="1"/>
</dbReference>
<dbReference type="InterPro" id="IPR036291">
    <property type="entry name" value="NAD(P)-bd_dom_sf"/>
</dbReference>
<dbReference type="RefSeq" id="WP_014057380.1">
    <property type="nucleotide sequence ID" value="NC_015957.1"/>
</dbReference>
<keyword evidence="4" id="KW-1185">Reference proteome</keyword>
<dbReference type="HOGENOM" id="CLU_026673_3_3_11"/>